<keyword evidence="1" id="KW-0812">Transmembrane</keyword>
<evidence type="ECO:0000313" key="3">
    <source>
        <dbReference type="Proteomes" id="UP001153714"/>
    </source>
</evidence>
<sequence length="63" mass="7017">MFIYYSVPSEHMKWQVAGGVGMPLAATVFCMLPLFTSSTGDIHSLEEKPAIDCRCNLMMFILS</sequence>
<keyword evidence="3" id="KW-1185">Reference proteome</keyword>
<reference evidence="2" key="1">
    <citation type="submission" date="2021-12" db="EMBL/GenBank/DDBJ databases">
        <authorList>
            <person name="King R."/>
        </authorList>
    </citation>
    <scope>NUCLEOTIDE SEQUENCE</scope>
</reference>
<protein>
    <submittedName>
        <fullName evidence="2">Uncharacterized protein</fullName>
    </submittedName>
</protein>
<dbReference type="EMBL" id="OU893339">
    <property type="protein sequence ID" value="CAG9795523.1"/>
    <property type="molecule type" value="Genomic_DNA"/>
</dbReference>
<dbReference type="Proteomes" id="UP001153714">
    <property type="component" value="Chromosome 8"/>
</dbReference>
<dbReference type="OrthoDB" id="10031887at2759"/>
<name>A0A9N9RF31_9NEOP</name>
<organism evidence="2 3">
    <name type="scientific">Diatraea saccharalis</name>
    <name type="common">sugarcane borer</name>
    <dbReference type="NCBI Taxonomy" id="40085"/>
    <lineage>
        <taxon>Eukaryota</taxon>
        <taxon>Metazoa</taxon>
        <taxon>Ecdysozoa</taxon>
        <taxon>Arthropoda</taxon>
        <taxon>Hexapoda</taxon>
        <taxon>Insecta</taxon>
        <taxon>Pterygota</taxon>
        <taxon>Neoptera</taxon>
        <taxon>Endopterygota</taxon>
        <taxon>Lepidoptera</taxon>
        <taxon>Glossata</taxon>
        <taxon>Ditrysia</taxon>
        <taxon>Pyraloidea</taxon>
        <taxon>Crambidae</taxon>
        <taxon>Crambinae</taxon>
        <taxon>Diatraea</taxon>
    </lineage>
</organism>
<reference evidence="2" key="2">
    <citation type="submission" date="2022-10" db="EMBL/GenBank/DDBJ databases">
        <authorList>
            <consortium name="ENA_rothamsted_submissions"/>
            <consortium name="culmorum"/>
            <person name="King R."/>
        </authorList>
    </citation>
    <scope>NUCLEOTIDE SEQUENCE</scope>
</reference>
<evidence type="ECO:0000313" key="2">
    <source>
        <dbReference type="EMBL" id="CAG9795523.1"/>
    </source>
</evidence>
<feature type="transmembrane region" description="Helical" evidence="1">
    <location>
        <begin position="14"/>
        <end position="35"/>
    </location>
</feature>
<gene>
    <name evidence="2" type="ORF">DIATSA_LOCUS12781</name>
</gene>
<accession>A0A9N9RF31</accession>
<dbReference type="AlphaFoldDB" id="A0A9N9RF31"/>
<keyword evidence="1" id="KW-1133">Transmembrane helix</keyword>
<keyword evidence="1" id="KW-0472">Membrane</keyword>
<proteinExistence type="predicted"/>
<evidence type="ECO:0000256" key="1">
    <source>
        <dbReference type="SAM" id="Phobius"/>
    </source>
</evidence>